<accession>A0A1T5JQ19</accession>
<keyword evidence="1" id="KW-0732">Signal</keyword>
<dbReference type="STRING" id="428993.SAMN06296058_0986"/>
<proteinExistence type="predicted"/>
<evidence type="ECO:0000313" key="3">
    <source>
        <dbReference type="Proteomes" id="UP000190341"/>
    </source>
</evidence>
<name>A0A1T5JQ19_9GAMM</name>
<keyword evidence="3" id="KW-1185">Reference proteome</keyword>
<evidence type="ECO:0000256" key="1">
    <source>
        <dbReference type="SAM" id="SignalP"/>
    </source>
</evidence>
<dbReference type="AlphaFoldDB" id="A0A1T5JQ19"/>
<dbReference type="Proteomes" id="UP000190341">
    <property type="component" value="Unassembled WGS sequence"/>
</dbReference>
<reference evidence="2 3" key="1">
    <citation type="submission" date="2017-02" db="EMBL/GenBank/DDBJ databases">
        <authorList>
            <person name="Peterson S.W."/>
        </authorList>
    </citation>
    <scope>NUCLEOTIDE SEQUENCE [LARGE SCALE GENOMIC DNA]</scope>
    <source>
        <strain evidence="2 3">P15</strain>
    </source>
</reference>
<feature type="signal peptide" evidence="1">
    <location>
        <begin position="1"/>
        <end position="18"/>
    </location>
</feature>
<dbReference type="EMBL" id="FUZV01000001">
    <property type="protein sequence ID" value="SKC53338.1"/>
    <property type="molecule type" value="Genomic_DNA"/>
</dbReference>
<organism evidence="2 3">
    <name type="scientific">Pseudoxanthomonas indica</name>
    <dbReference type="NCBI Taxonomy" id="428993"/>
    <lineage>
        <taxon>Bacteria</taxon>
        <taxon>Pseudomonadati</taxon>
        <taxon>Pseudomonadota</taxon>
        <taxon>Gammaproteobacteria</taxon>
        <taxon>Lysobacterales</taxon>
        <taxon>Lysobacteraceae</taxon>
        <taxon>Pseudoxanthomonas</taxon>
    </lineage>
</organism>
<protein>
    <submittedName>
        <fullName evidence="2">Uncharacterized protein</fullName>
    </submittedName>
</protein>
<sequence>MCRIMGLALCLWPMSAWAGDLVGQIVPPYPAGLHDIGGSCMTLTPGYAHVCDYSVGVLADAANDDDIDQTLSPVIRWLVVGRMVGRDGTQARWLITDTVAYPKTEAGFHLQMGSCRLAGREDDRVIAVVRDDDAGELLTDVHWARRVELPVGKFTELDPRAVDCLNEAYLGL</sequence>
<gene>
    <name evidence="2" type="ORF">SAMN06296058_0986</name>
</gene>
<evidence type="ECO:0000313" key="2">
    <source>
        <dbReference type="EMBL" id="SKC53338.1"/>
    </source>
</evidence>
<dbReference type="RefSeq" id="WP_139381409.1">
    <property type="nucleotide sequence ID" value="NZ_BMCL01000002.1"/>
</dbReference>
<dbReference type="OrthoDB" id="7062039at2"/>
<feature type="chain" id="PRO_5012436923" evidence="1">
    <location>
        <begin position="19"/>
        <end position="172"/>
    </location>
</feature>